<gene>
    <name evidence="8" type="ORF">KB1_02660</name>
</gene>
<dbReference type="Gene3D" id="3.40.190.10">
    <property type="entry name" value="Periplasmic binding protein-like II"/>
    <property type="match status" value="1"/>
</dbReference>
<dbReference type="Proteomes" id="UP000825072">
    <property type="component" value="Chromosome 1"/>
</dbReference>
<keyword evidence="5" id="KW-0812">Transmembrane</keyword>
<dbReference type="InterPro" id="IPR039424">
    <property type="entry name" value="SBP_5"/>
</dbReference>
<comment type="similarity">
    <text evidence="2">Belongs to the bacterial solute-binding protein 5 family.</text>
</comment>
<dbReference type="SUPFAM" id="SSF53850">
    <property type="entry name" value="Periplasmic binding protein-like II"/>
    <property type="match status" value="1"/>
</dbReference>
<dbReference type="GO" id="GO:0043190">
    <property type="term" value="C:ATP-binding cassette (ABC) transporter complex"/>
    <property type="evidence" value="ECO:0007669"/>
    <property type="project" value="InterPro"/>
</dbReference>
<feature type="chain" id="PRO_5042177066" evidence="6">
    <location>
        <begin position="28"/>
        <end position="599"/>
    </location>
</feature>
<evidence type="ECO:0000256" key="6">
    <source>
        <dbReference type="SAM" id="SignalP"/>
    </source>
</evidence>
<dbReference type="GO" id="GO:1904680">
    <property type="term" value="F:peptide transmembrane transporter activity"/>
    <property type="evidence" value="ECO:0007669"/>
    <property type="project" value="TreeGrafter"/>
</dbReference>
<evidence type="ECO:0000313" key="8">
    <source>
        <dbReference type="EMBL" id="BCY24276.1"/>
    </source>
</evidence>
<evidence type="ECO:0000256" key="4">
    <source>
        <dbReference type="ARBA" id="ARBA00022729"/>
    </source>
</evidence>
<sequence>MPFRRVRAVVVTALLVILTAVPRPAHARPASAPARPALRIATSGFVDSFNPFTSIYLLPTSTFRYMYENLVAYDQTDGSPTTGLADRWTTAEDGRTWTFRLQDGLTWSDGKPITAEDVVWTYTQMMTNTQMGQANGSLVANFSKVTAPDEHTVIIILKKPQAPNPGVEIPVVPKHVWSKIKEPWKYPNSSNAVGSGPYILDSYRANQRITFRANPHYWRGAPKISGLQYIYYTNSDAQVQALKSGDVDFVTGLSASQFDALSRVKGVTVHAGTGRRYTAVVLNSGVRTVTGKPFGTGNPALKDVNVRRAIRQAIDIKTLTNKVLDGQATPATSFIPDAFPKWSLPTDDPVLAKFDPAAARKTLDDAGWQVGTDGVRVKDGKKLALRLMVDSTDSSQQSAAEYLRPWLRNVGIAVSIDATDSDSISTRSTSGDYDMYFSGWSINPDPDYQLSINTCATRPTHPDGSGGTSQDGWCSREFDKLYQQQRDETDPTKRQTIVRTMLERNYQDASQVTLWYAKSLEAYRSDRFSGFGLQPKDGGIIAKQVGYWGFLDVAPAGARTATNGTPMTGLAVTGELFVALVVVGIAVHLVHRRNREEVA</sequence>
<dbReference type="InterPro" id="IPR030678">
    <property type="entry name" value="Peptide/Ni-bd"/>
</dbReference>
<dbReference type="PIRSF" id="PIRSF002741">
    <property type="entry name" value="MppA"/>
    <property type="match status" value="1"/>
</dbReference>
<dbReference type="GO" id="GO:0030313">
    <property type="term" value="C:cell envelope"/>
    <property type="evidence" value="ECO:0007669"/>
    <property type="project" value="UniProtKB-SubCell"/>
</dbReference>
<dbReference type="GO" id="GO:0015833">
    <property type="term" value="P:peptide transport"/>
    <property type="evidence" value="ECO:0007669"/>
    <property type="project" value="TreeGrafter"/>
</dbReference>
<feature type="transmembrane region" description="Helical" evidence="5">
    <location>
        <begin position="569"/>
        <end position="590"/>
    </location>
</feature>
<keyword evidence="5" id="KW-0472">Membrane</keyword>
<dbReference type="AlphaFoldDB" id="A0AAD1NVC8"/>
<proteinExistence type="inferred from homology"/>
<keyword evidence="3" id="KW-0813">Transport</keyword>
<evidence type="ECO:0000256" key="3">
    <source>
        <dbReference type="ARBA" id="ARBA00022448"/>
    </source>
</evidence>
<accession>A0AAD1NVC8</accession>
<dbReference type="CDD" id="cd00995">
    <property type="entry name" value="PBP2_NikA_DppA_OppA_like"/>
    <property type="match status" value="1"/>
</dbReference>
<reference evidence="8" key="1">
    <citation type="submission" date="2021-06" db="EMBL/GenBank/DDBJ databases">
        <title>Genome sequence of Cutibacterium modestum strain KB17-24694.</title>
        <authorList>
            <person name="Dekio I."/>
            <person name="Asahina A."/>
            <person name="Nishida M."/>
        </authorList>
    </citation>
    <scope>NUCLEOTIDE SEQUENCE</scope>
    <source>
        <strain evidence="8">KB17-24694</strain>
    </source>
</reference>
<keyword evidence="5" id="KW-1133">Transmembrane helix</keyword>
<feature type="domain" description="Solute-binding protein family 5" evidence="7">
    <location>
        <begin position="81"/>
        <end position="451"/>
    </location>
</feature>
<dbReference type="RefSeq" id="WP_007433266.1">
    <property type="nucleotide sequence ID" value="NZ_AP024747.1"/>
</dbReference>
<dbReference type="InterPro" id="IPR000914">
    <property type="entry name" value="SBP_5_dom"/>
</dbReference>
<dbReference type="PANTHER" id="PTHR30290">
    <property type="entry name" value="PERIPLASMIC BINDING COMPONENT OF ABC TRANSPORTER"/>
    <property type="match status" value="1"/>
</dbReference>
<evidence type="ECO:0000256" key="5">
    <source>
        <dbReference type="SAM" id="Phobius"/>
    </source>
</evidence>
<protein>
    <submittedName>
        <fullName evidence="8">Peptide ABC transporter substrate-binding protein</fullName>
    </submittedName>
</protein>
<dbReference type="GO" id="GO:0042597">
    <property type="term" value="C:periplasmic space"/>
    <property type="evidence" value="ECO:0007669"/>
    <property type="project" value="UniProtKB-ARBA"/>
</dbReference>
<evidence type="ECO:0000256" key="2">
    <source>
        <dbReference type="ARBA" id="ARBA00005695"/>
    </source>
</evidence>
<evidence type="ECO:0000256" key="1">
    <source>
        <dbReference type="ARBA" id="ARBA00004196"/>
    </source>
</evidence>
<feature type="signal peptide" evidence="6">
    <location>
        <begin position="1"/>
        <end position="27"/>
    </location>
</feature>
<dbReference type="Gene3D" id="3.10.105.10">
    <property type="entry name" value="Dipeptide-binding Protein, Domain 3"/>
    <property type="match status" value="1"/>
</dbReference>
<dbReference type="EMBL" id="AP024747">
    <property type="protein sequence ID" value="BCY24276.1"/>
    <property type="molecule type" value="Genomic_DNA"/>
</dbReference>
<evidence type="ECO:0000259" key="7">
    <source>
        <dbReference type="Pfam" id="PF00496"/>
    </source>
</evidence>
<name>A0AAD1NVC8_9ACTN</name>
<keyword evidence="4 6" id="KW-0732">Signal</keyword>
<dbReference type="Pfam" id="PF00496">
    <property type="entry name" value="SBP_bac_5"/>
    <property type="match status" value="1"/>
</dbReference>
<dbReference type="GeneID" id="92879649"/>
<comment type="subcellular location">
    <subcellularLocation>
        <location evidence="1">Cell envelope</location>
    </subcellularLocation>
</comment>
<organism evidence="8 9">
    <name type="scientific">Cutibacterium modestum</name>
    <dbReference type="NCBI Taxonomy" id="2559073"/>
    <lineage>
        <taxon>Bacteria</taxon>
        <taxon>Bacillati</taxon>
        <taxon>Actinomycetota</taxon>
        <taxon>Actinomycetes</taxon>
        <taxon>Propionibacteriales</taxon>
        <taxon>Propionibacteriaceae</taxon>
        <taxon>Cutibacterium</taxon>
    </lineage>
</organism>
<dbReference type="PANTHER" id="PTHR30290:SF10">
    <property type="entry name" value="PERIPLASMIC OLIGOPEPTIDE-BINDING PROTEIN-RELATED"/>
    <property type="match status" value="1"/>
</dbReference>
<evidence type="ECO:0000313" key="9">
    <source>
        <dbReference type="Proteomes" id="UP000825072"/>
    </source>
</evidence>